<keyword evidence="3" id="KW-1185">Reference proteome</keyword>
<comment type="caution">
    <text evidence="2">The sequence shown here is derived from an EMBL/GenBank/DDBJ whole genome shotgun (WGS) entry which is preliminary data.</text>
</comment>
<organism evidence="2 3">
    <name type="scientific">Cyclospora cayetanensis</name>
    <dbReference type="NCBI Taxonomy" id="88456"/>
    <lineage>
        <taxon>Eukaryota</taxon>
        <taxon>Sar</taxon>
        <taxon>Alveolata</taxon>
        <taxon>Apicomplexa</taxon>
        <taxon>Conoidasida</taxon>
        <taxon>Coccidia</taxon>
        <taxon>Eucoccidiorida</taxon>
        <taxon>Eimeriorina</taxon>
        <taxon>Eimeriidae</taxon>
        <taxon>Cyclospora</taxon>
    </lineage>
</organism>
<dbReference type="VEuPathDB" id="ToxoDB:cyc_05477"/>
<protein>
    <submittedName>
        <fullName evidence="2">Uncharacterized protein</fullName>
    </submittedName>
</protein>
<name>A0A1D3DB53_9EIME</name>
<reference evidence="2 3" key="1">
    <citation type="journal article" date="2016" name="BMC Genomics">
        <title>Comparative genomics reveals Cyclospora cayetanensis possesses coccidia-like metabolism and invasion components but unique surface antigens.</title>
        <authorList>
            <person name="Liu S."/>
            <person name="Wang L."/>
            <person name="Zheng H."/>
            <person name="Xu Z."/>
            <person name="Roellig D.M."/>
            <person name="Li N."/>
            <person name="Frace M.A."/>
            <person name="Tang K."/>
            <person name="Arrowood M.J."/>
            <person name="Moss D.M."/>
            <person name="Zhang L."/>
            <person name="Feng Y."/>
            <person name="Xiao L."/>
        </authorList>
    </citation>
    <scope>NUCLEOTIDE SEQUENCE [LARGE SCALE GENOMIC DNA]</scope>
    <source>
        <strain evidence="2 3">CHN_HEN01</strain>
    </source>
</reference>
<gene>
    <name evidence="2" type="ORF">cyc_05477</name>
</gene>
<dbReference type="VEuPathDB" id="ToxoDB:LOC34624459"/>
<feature type="region of interest" description="Disordered" evidence="1">
    <location>
        <begin position="24"/>
        <end position="43"/>
    </location>
</feature>
<dbReference type="Proteomes" id="UP000095192">
    <property type="component" value="Unassembled WGS sequence"/>
</dbReference>
<dbReference type="AlphaFoldDB" id="A0A1D3DB53"/>
<dbReference type="EMBL" id="JROU02000015">
    <property type="protein sequence ID" value="OEH80680.1"/>
    <property type="molecule type" value="Genomic_DNA"/>
</dbReference>
<dbReference type="InParanoid" id="A0A1D3DB53"/>
<accession>A0A1D3DB53</accession>
<evidence type="ECO:0000313" key="3">
    <source>
        <dbReference type="Proteomes" id="UP000095192"/>
    </source>
</evidence>
<evidence type="ECO:0000313" key="2">
    <source>
        <dbReference type="EMBL" id="OEH80680.1"/>
    </source>
</evidence>
<feature type="region of interest" description="Disordered" evidence="1">
    <location>
        <begin position="50"/>
        <end position="82"/>
    </location>
</feature>
<sequence>MLQDNEGLTAVPVANVEAVELQREQQVQAQHADQVPQHETLSPQQRETLQSLQQLLGEAAAPPLDPVEVSPISEDQDEPQGE</sequence>
<evidence type="ECO:0000256" key="1">
    <source>
        <dbReference type="SAM" id="MobiDB-lite"/>
    </source>
</evidence>
<proteinExistence type="predicted"/>